<dbReference type="PIRSF" id="PIRSF006054">
    <property type="entry name" value="UCP006054"/>
    <property type="match status" value="1"/>
</dbReference>
<organism evidence="3 4">
    <name type="scientific">Harryflintia acetispora</name>
    <dbReference type="NCBI Taxonomy" id="1849041"/>
    <lineage>
        <taxon>Bacteria</taxon>
        <taxon>Bacillati</taxon>
        <taxon>Bacillota</taxon>
        <taxon>Clostridia</taxon>
        <taxon>Eubacteriales</taxon>
        <taxon>Oscillospiraceae</taxon>
        <taxon>Harryflintia</taxon>
    </lineage>
</organism>
<comment type="similarity">
    <text evidence="1">Belongs to the UPF0597 family.</text>
</comment>
<dbReference type="PANTHER" id="PTHR30501:SF2">
    <property type="entry name" value="UPF0597 PROTEIN YHAM"/>
    <property type="match status" value="1"/>
</dbReference>
<dbReference type="PANTHER" id="PTHR30501">
    <property type="entry name" value="UPF0597 PROTEIN YHAM"/>
    <property type="match status" value="1"/>
</dbReference>
<dbReference type="Proteomes" id="UP000294682">
    <property type="component" value="Unassembled WGS sequence"/>
</dbReference>
<name>A0A9X8UM49_9FIRM</name>
<dbReference type="EMBL" id="SLUK01000001">
    <property type="protein sequence ID" value="TCL45493.1"/>
    <property type="molecule type" value="Genomic_DNA"/>
</dbReference>
<dbReference type="AlphaFoldDB" id="A0A9X8UM49"/>
<proteinExistence type="inferred from homology"/>
<evidence type="ECO:0000256" key="1">
    <source>
        <dbReference type="HAMAP-Rule" id="MF_01845"/>
    </source>
</evidence>
<dbReference type="InterPro" id="IPR005130">
    <property type="entry name" value="Ser_deHydtase-like_asu"/>
</dbReference>
<evidence type="ECO:0000313" key="3">
    <source>
        <dbReference type="EMBL" id="TCL45493.1"/>
    </source>
</evidence>
<dbReference type="GO" id="GO:0080146">
    <property type="term" value="F:L-cysteine desulfhydrase activity"/>
    <property type="evidence" value="ECO:0007669"/>
    <property type="project" value="TreeGrafter"/>
</dbReference>
<keyword evidence="4" id="KW-1185">Reference proteome</keyword>
<dbReference type="InterPro" id="IPR021144">
    <property type="entry name" value="UPF0597"/>
</dbReference>
<evidence type="ECO:0000313" key="4">
    <source>
        <dbReference type="Proteomes" id="UP000294682"/>
    </source>
</evidence>
<feature type="domain" description="Serine dehydratase-like alpha subunit" evidence="2">
    <location>
        <begin position="207"/>
        <end position="428"/>
    </location>
</feature>
<dbReference type="RefSeq" id="WP_165873076.1">
    <property type="nucleotide sequence ID" value="NZ_SLUK01000001.1"/>
</dbReference>
<dbReference type="HAMAP" id="MF_01845">
    <property type="entry name" value="UPF0597"/>
    <property type="match status" value="1"/>
</dbReference>
<reference evidence="3 4" key="1">
    <citation type="submission" date="2019-03" db="EMBL/GenBank/DDBJ databases">
        <title>Genomic Encyclopedia of Type Strains, Phase IV (KMG-IV): sequencing the most valuable type-strain genomes for metagenomic binning, comparative biology and taxonomic classification.</title>
        <authorList>
            <person name="Goeker M."/>
        </authorList>
    </citation>
    <scope>NUCLEOTIDE SEQUENCE [LARGE SCALE GENOMIC DNA]</scope>
    <source>
        <strain evidence="3 4">DSM 100433</strain>
    </source>
</reference>
<protein>
    <recommendedName>
        <fullName evidence="1">UPF0597 protein EDD78_101476</fullName>
    </recommendedName>
</protein>
<comment type="caution">
    <text evidence="3">The sequence shown here is derived from an EMBL/GenBank/DDBJ whole genome shotgun (WGS) entry which is preliminary data.</text>
</comment>
<sequence length="443" mass="46839">MEKNEMPSSWTDYIKLMNQEIIPALGCTEPVAVALAAAKAAEALGCAREEIAEMEILVSRNILKNAMSVIIPGTTLYGLEYAAALGFAAGDPGKDLEVLTGLCDKDIALAQRWVNGHKVKVSLAENDETIYIDALAKKDGACGRAVIQGKHNHFLLVERDGETLLQNRKLDEEKGEEIDFSAMSLRDIFDFASGADIKTLEFIEKTNLLNYAISQEGLKNDYGLMIGKGMQARQKKGLVGKDLQNLAIMQTTAAIDARMAGCSMPVMSNSGSGNQGITATVPVCVVAAETGASEEQKIRALTLSHMTAIYIKHHLDRLSALCGAMVAASGVSCAVVYLLGGGYGAVEKAITNMIANITGIICDGAKADCALKVYASLQAAFEAAYLALDGVCAAGIEGIVTGDVEQTIDNLGTLTMEGMKITDKVILDIMLSKTSGDGVGDGR</sequence>
<dbReference type="Pfam" id="PF03313">
    <property type="entry name" value="SDH_alpha"/>
    <property type="match status" value="1"/>
</dbReference>
<accession>A0A9X8UM49</accession>
<evidence type="ECO:0000259" key="2">
    <source>
        <dbReference type="Pfam" id="PF03313"/>
    </source>
</evidence>
<dbReference type="GO" id="GO:0019450">
    <property type="term" value="P:L-cysteine catabolic process to pyruvate"/>
    <property type="evidence" value="ECO:0007669"/>
    <property type="project" value="TreeGrafter"/>
</dbReference>
<gene>
    <name evidence="3" type="ORF">EDD78_101476</name>
</gene>